<dbReference type="CDD" id="cd02809">
    <property type="entry name" value="alpha_hydroxyacid_oxid_FMN"/>
    <property type="match status" value="1"/>
</dbReference>
<feature type="domain" description="FMN hydroxy acid dehydrogenase" evidence="10">
    <location>
        <begin position="1"/>
        <end position="394"/>
    </location>
</feature>
<comment type="caution">
    <text evidence="11">The sequence shown here is derived from an EMBL/GenBank/DDBJ whole genome shotgun (WGS) entry which is preliminary data.</text>
</comment>
<proteinExistence type="inferred from homology"/>
<keyword evidence="4 11" id="KW-0560">Oxidoreductase</keyword>
<dbReference type="InterPro" id="IPR013785">
    <property type="entry name" value="Aldolase_TIM"/>
</dbReference>
<comment type="similarity">
    <text evidence="5">Belongs to the FMN-dependent alpha-hydroxy acid dehydrogenase family.</text>
</comment>
<sequence length="406" mass="44164">MSLVKPVCVGDFEEIAKTVLPRNAWDYYASGAEAMQTLEENKSAFSRIRLRPRVLVDVSRISLETQVLGQCIQSPIGVSPSAMQRMAHNEGERATARACAAMNTCMILSSWSTTCLEDVAEAGRSVRPDTSGKREVPSPVRWFQLYVYKDRDTTLNLIKRAEKAGYGAIVVTVDTPYLGRRLADIRNRFIIPPHLTLANLEAQGQGEKARMDHTVVDKDKASPATPGQSNTSGLAAYVLEQTDASLTWDVVHWLRSVTSLPIIVKGVMTAEDARLAIHHGVDGIMVSNHGGRQLDGALSTIEALPEVVEAVKGAVDVYLDGGVRRGTDVFKALALGAKAVFIGRPVLWALAYKGEEGVKEMLQLLEDEFKLAMALSGCTEVSQISRRHLILPGDSSVSSQLIPAKL</sequence>
<feature type="binding site" evidence="9">
    <location>
        <position position="287"/>
    </location>
    <ligand>
        <name>FMN</name>
        <dbReference type="ChEBI" id="CHEBI:58210"/>
    </ligand>
</feature>
<dbReference type="InterPro" id="IPR008259">
    <property type="entry name" value="FMN_hydac_DH_AS"/>
</dbReference>
<dbReference type="SUPFAM" id="SSF51395">
    <property type="entry name" value="FMN-linked oxidoreductases"/>
    <property type="match status" value="1"/>
</dbReference>
<keyword evidence="12" id="KW-1185">Reference proteome</keyword>
<feature type="binding site" evidence="9">
    <location>
        <position position="172"/>
    </location>
    <ligand>
        <name>FMN</name>
        <dbReference type="ChEBI" id="CHEBI:58210"/>
    </ligand>
</feature>
<comment type="cofactor">
    <cofactor evidence="1">
        <name>FMN</name>
        <dbReference type="ChEBI" id="CHEBI:58210"/>
    </cofactor>
</comment>
<dbReference type="GO" id="GO:0005737">
    <property type="term" value="C:cytoplasm"/>
    <property type="evidence" value="ECO:0007669"/>
    <property type="project" value="UniProtKB-ARBA"/>
</dbReference>
<evidence type="ECO:0000256" key="2">
    <source>
        <dbReference type="ARBA" id="ARBA00022630"/>
    </source>
</evidence>
<feature type="binding site" evidence="9">
    <location>
        <position position="265"/>
    </location>
    <ligand>
        <name>FMN</name>
        <dbReference type="ChEBI" id="CHEBI:58210"/>
    </ligand>
</feature>
<feature type="binding site" evidence="9">
    <location>
        <position position="181"/>
    </location>
    <ligand>
        <name>glyoxylate</name>
        <dbReference type="ChEBI" id="CHEBI:36655"/>
    </ligand>
</feature>
<dbReference type="PIRSF" id="PIRSF000138">
    <property type="entry name" value="Al-hdrx_acd_dh"/>
    <property type="match status" value="1"/>
</dbReference>
<evidence type="ECO:0000256" key="6">
    <source>
        <dbReference type="ARBA" id="ARBA00073420"/>
    </source>
</evidence>
<feature type="binding site" evidence="9">
    <location>
        <position position="144"/>
    </location>
    <ligand>
        <name>FMN</name>
        <dbReference type="ChEBI" id="CHEBI:58210"/>
    </ligand>
</feature>
<name>A0A9W8B158_9FUNG</name>
<evidence type="ECO:0000256" key="5">
    <source>
        <dbReference type="ARBA" id="ARBA00024042"/>
    </source>
</evidence>
<feature type="active site" description="Proton acceptor" evidence="8">
    <location>
        <position position="289"/>
    </location>
</feature>
<feature type="binding site" evidence="9">
    <location>
        <begin position="343"/>
        <end position="344"/>
    </location>
    <ligand>
        <name>FMN</name>
        <dbReference type="ChEBI" id="CHEBI:58210"/>
    </ligand>
</feature>
<evidence type="ECO:0000259" key="10">
    <source>
        <dbReference type="PROSITE" id="PS51349"/>
    </source>
</evidence>
<dbReference type="FunFam" id="3.20.20.70:FF:000056">
    <property type="entry name" value="hydroxyacid oxidase 2"/>
    <property type="match status" value="1"/>
</dbReference>
<feature type="binding site" evidence="9">
    <location>
        <begin position="80"/>
        <end position="82"/>
    </location>
    <ligand>
        <name>FMN</name>
        <dbReference type="ChEBI" id="CHEBI:58210"/>
    </ligand>
</feature>
<evidence type="ECO:0000256" key="4">
    <source>
        <dbReference type="ARBA" id="ARBA00023002"/>
    </source>
</evidence>
<gene>
    <name evidence="11" type="primary">HAO1</name>
    <name evidence="11" type="ORF">IWQ62_000509</name>
</gene>
<reference evidence="11" key="1">
    <citation type="submission" date="2022-07" db="EMBL/GenBank/DDBJ databases">
        <title>Phylogenomic reconstructions and comparative analyses of Kickxellomycotina fungi.</title>
        <authorList>
            <person name="Reynolds N.K."/>
            <person name="Stajich J.E."/>
            <person name="Barry K."/>
            <person name="Grigoriev I.V."/>
            <person name="Crous P."/>
            <person name="Smith M.E."/>
        </authorList>
    </citation>
    <scope>NUCLEOTIDE SEQUENCE</scope>
    <source>
        <strain evidence="11">RSA 1196</strain>
    </source>
</reference>
<dbReference type="PANTHER" id="PTHR10578:SF107">
    <property type="entry name" value="2-HYDROXYACID OXIDASE 1"/>
    <property type="match status" value="1"/>
</dbReference>
<evidence type="ECO:0000256" key="9">
    <source>
        <dbReference type="PIRSR" id="PIRSR000138-2"/>
    </source>
</evidence>
<feature type="binding site" evidence="9">
    <location>
        <position position="27"/>
    </location>
    <ligand>
        <name>glyoxylate</name>
        <dbReference type="ChEBI" id="CHEBI:36655"/>
    </ligand>
</feature>
<dbReference type="PANTHER" id="PTHR10578">
    <property type="entry name" value="S -2-HYDROXY-ACID OXIDASE-RELATED"/>
    <property type="match status" value="1"/>
</dbReference>
<accession>A0A9W8B158</accession>
<keyword evidence="2 9" id="KW-0285">Flavoprotein</keyword>
<dbReference type="GO" id="GO:0016491">
    <property type="term" value="F:oxidoreductase activity"/>
    <property type="evidence" value="ECO:0007669"/>
    <property type="project" value="UniProtKB-KW"/>
</dbReference>
<dbReference type="EMBL" id="JANBPY010000038">
    <property type="protein sequence ID" value="KAJ1969619.1"/>
    <property type="molecule type" value="Genomic_DNA"/>
</dbReference>
<dbReference type="Proteomes" id="UP001150925">
    <property type="component" value="Unassembled WGS sequence"/>
</dbReference>
<keyword evidence="3 9" id="KW-0288">FMN</keyword>
<feature type="binding site" evidence="9">
    <location>
        <position position="109"/>
    </location>
    <ligand>
        <name>FMN</name>
        <dbReference type="ChEBI" id="CHEBI:58210"/>
    </ligand>
</feature>
<organism evidence="11 12">
    <name type="scientific">Dispira parvispora</name>
    <dbReference type="NCBI Taxonomy" id="1520584"/>
    <lineage>
        <taxon>Eukaryota</taxon>
        <taxon>Fungi</taxon>
        <taxon>Fungi incertae sedis</taxon>
        <taxon>Zoopagomycota</taxon>
        <taxon>Kickxellomycotina</taxon>
        <taxon>Dimargaritomycetes</taxon>
        <taxon>Dimargaritales</taxon>
        <taxon>Dimargaritaceae</taxon>
        <taxon>Dispira</taxon>
    </lineage>
</organism>
<dbReference type="InterPro" id="IPR000262">
    <property type="entry name" value="FMN-dep_DH"/>
</dbReference>
<evidence type="ECO:0000256" key="3">
    <source>
        <dbReference type="ARBA" id="ARBA00022643"/>
    </source>
</evidence>
<dbReference type="InterPro" id="IPR037396">
    <property type="entry name" value="FMN_HAD"/>
</dbReference>
<dbReference type="GO" id="GO:0010181">
    <property type="term" value="F:FMN binding"/>
    <property type="evidence" value="ECO:0007669"/>
    <property type="project" value="InterPro"/>
</dbReference>
<dbReference type="PROSITE" id="PS51349">
    <property type="entry name" value="FMN_HYDROXY_ACID_DH_2"/>
    <property type="match status" value="1"/>
</dbReference>
<evidence type="ECO:0000313" key="11">
    <source>
        <dbReference type="EMBL" id="KAJ1969619.1"/>
    </source>
</evidence>
<dbReference type="InterPro" id="IPR012133">
    <property type="entry name" value="Alpha-hydoxy_acid_DH_FMN"/>
</dbReference>
<dbReference type="Pfam" id="PF01070">
    <property type="entry name" value="FMN_dh"/>
    <property type="match status" value="1"/>
</dbReference>
<dbReference type="PROSITE" id="PS00557">
    <property type="entry name" value="FMN_HYDROXY_ACID_DH_1"/>
    <property type="match status" value="1"/>
</dbReference>
<evidence type="ECO:0000256" key="7">
    <source>
        <dbReference type="ARBA" id="ARBA00083297"/>
    </source>
</evidence>
<evidence type="ECO:0000313" key="12">
    <source>
        <dbReference type="Proteomes" id="UP001150925"/>
    </source>
</evidence>
<feature type="binding site" evidence="9">
    <location>
        <position position="289"/>
    </location>
    <ligand>
        <name>glyoxylate</name>
        <dbReference type="ChEBI" id="CHEBI:36655"/>
    </ligand>
</feature>
<evidence type="ECO:0000256" key="8">
    <source>
        <dbReference type="PIRSR" id="PIRSR000138-1"/>
    </source>
</evidence>
<evidence type="ECO:0000256" key="1">
    <source>
        <dbReference type="ARBA" id="ARBA00001917"/>
    </source>
</evidence>
<dbReference type="Gene3D" id="3.20.20.70">
    <property type="entry name" value="Aldolase class I"/>
    <property type="match status" value="1"/>
</dbReference>
<dbReference type="AlphaFoldDB" id="A0A9W8B158"/>
<feature type="binding site" evidence="9">
    <location>
        <position position="146"/>
    </location>
    <ligand>
        <name>glyoxylate</name>
        <dbReference type="ChEBI" id="CHEBI:36655"/>
    </ligand>
</feature>
<dbReference type="OrthoDB" id="1925334at2759"/>
<protein>
    <recommendedName>
        <fullName evidence="6">Oxidase FUB9</fullName>
    </recommendedName>
    <alternativeName>
        <fullName evidence="7">Fusaric acid biosynthesis protein 9</fullName>
    </alternativeName>
</protein>
<feature type="binding site" evidence="9">
    <location>
        <position position="292"/>
    </location>
    <ligand>
        <name>glyoxylate</name>
        <dbReference type="ChEBI" id="CHEBI:36655"/>
    </ligand>
</feature>
<feature type="binding site" evidence="9">
    <location>
        <begin position="320"/>
        <end position="324"/>
    </location>
    <ligand>
        <name>FMN</name>
        <dbReference type="ChEBI" id="CHEBI:58210"/>
    </ligand>
</feature>